<reference evidence="12" key="1">
    <citation type="submission" date="2025-08" db="UniProtKB">
        <authorList>
            <consortium name="RefSeq"/>
        </authorList>
    </citation>
    <scope>IDENTIFICATION</scope>
    <source>
        <tissue evidence="12">Leaf</tissue>
    </source>
</reference>
<dbReference type="PRINTS" id="PR00783">
    <property type="entry name" value="MINTRINSICP"/>
</dbReference>
<name>A0A1S3VVZ2_VIGRR</name>
<dbReference type="GeneID" id="106778989"/>
<dbReference type="GO" id="GO:0015250">
    <property type="term" value="F:water channel activity"/>
    <property type="evidence" value="ECO:0007669"/>
    <property type="project" value="TreeGrafter"/>
</dbReference>
<comment type="similarity">
    <text evidence="7">Belongs to the MIP/aquaporin (TC 1.A.8) family. TIP (TC 1.A.8.10) subfamily.</text>
</comment>
<evidence type="ECO:0000256" key="1">
    <source>
        <dbReference type="ARBA" id="ARBA00004141"/>
    </source>
</evidence>
<dbReference type="Pfam" id="PF22037">
    <property type="entry name" value="PSD13_N"/>
    <property type="match status" value="1"/>
</dbReference>
<dbReference type="RefSeq" id="XP_014522485.2">
    <property type="nucleotide sequence ID" value="XM_014666999.2"/>
</dbReference>
<dbReference type="PROSITE" id="PS00221">
    <property type="entry name" value="MIP"/>
    <property type="match status" value="1"/>
</dbReference>
<evidence type="ECO:0000313" key="11">
    <source>
        <dbReference type="Proteomes" id="UP000087766"/>
    </source>
</evidence>
<dbReference type="PANTHER" id="PTHR45665">
    <property type="entry name" value="AQUAPORIN-8"/>
    <property type="match status" value="1"/>
</dbReference>
<dbReference type="InterPro" id="IPR023271">
    <property type="entry name" value="Aquaporin-like"/>
</dbReference>
<accession>A0A1S3VVZ2</accession>
<keyword evidence="6 9" id="KW-0472">Membrane</keyword>
<dbReference type="Gene3D" id="1.20.1080.10">
    <property type="entry name" value="Glycerol uptake facilitator protein"/>
    <property type="match status" value="1"/>
</dbReference>
<dbReference type="GO" id="GO:0009705">
    <property type="term" value="C:plant-type vacuole membrane"/>
    <property type="evidence" value="ECO:0007669"/>
    <property type="project" value="TreeGrafter"/>
</dbReference>
<evidence type="ECO:0000259" key="10">
    <source>
        <dbReference type="Pfam" id="PF22037"/>
    </source>
</evidence>
<keyword evidence="11" id="KW-1185">Reference proteome</keyword>
<keyword evidence="3 8" id="KW-0812">Transmembrane</keyword>
<evidence type="ECO:0000256" key="8">
    <source>
        <dbReference type="RuleBase" id="RU000477"/>
    </source>
</evidence>
<dbReference type="InterPro" id="IPR000425">
    <property type="entry name" value="MIP"/>
</dbReference>
<feature type="transmembrane region" description="Helical" evidence="9">
    <location>
        <begin position="12"/>
        <end position="36"/>
    </location>
</feature>
<feature type="transmembrane region" description="Helical" evidence="9">
    <location>
        <begin position="48"/>
        <end position="68"/>
    </location>
</feature>
<dbReference type="Proteomes" id="UP000087766">
    <property type="component" value="Unplaced"/>
</dbReference>
<organism evidence="11 12">
    <name type="scientific">Vigna radiata var. radiata</name>
    <name type="common">Mung bean</name>
    <name type="synonym">Phaseolus aureus</name>
    <dbReference type="NCBI Taxonomy" id="3916"/>
    <lineage>
        <taxon>Eukaryota</taxon>
        <taxon>Viridiplantae</taxon>
        <taxon>Streptophyta</taxon>
        <taxon>Embryophyta</taxon>
        <taxon>Tracheophyta</taxon>
        <taxon>Spermatophyta</taxon>
        <taxon>Magnoliopsida</taxon>
        <taxon>eudicotyledons</taxon>
        <taxon>Gunneridae</taxon>
        <taxon>Pentapetalae</taxon>
        <taxon>rosids</taxon>
        <taxon>fabids</taxon>
        <taxon>Fabales</taxon>
        <taxon>Fabaceae</taxon>
        <taxon>Papilionoideae</taxon>
        <taxon>50 kb inversion clade</taxon>
        <taxon>NPAAA clade</taxon>
        <taxon>indigoferoid/millettioid clade</taxon>
        <taxon>Phaseoleae</taxon>
        <taxon>Vigna</taxon>
    </lineage>
</organism>
<feature type="domain" description="PSD13 N-terminal" evidence="10">
    <location>
        <begin position="210"/>
        <end position="238"/>
    </location>
</feature>
<comment type="subcellular location">
    <subcellularLocation>
        <location evidence="1">Membrane</location>
        <topology evidence="1">Multi-pass membrane protein</topology>
    </subcellularLocation>
</comment>
<evidence type="ECO:0000256" key="4">
    <source>
        <dbReference type="ARBA" id="ARBA00022737"/>
    </source>
</evidence>
<dbReference type="InterPro" id="IPR054179">
    <property type="entry name" value="PSD13_N"/>
</dbReference>
<feature type="transmembrane region" description="Helical" evidence="9">
    <location>
        <begin position="163"/>
        <end position="182"/>
    </location>
</feature>
<dbReference type="STRING" id="3916.A0A1S3VVZ2"/>
<evidence type="ECO:0000256" key="5">
    <source>
        <dbReference type="ARBA" id="ARBA00022989"/>
    </source>
</evidence>
<dbReference type="Pfam" id="PF00230">
    <property type="entry name" value="MIP"/>
    <property type="match status" value="1"/>
</dbReference>
<proteinExistence type="inferred from homology"/>
<evidence type="ECO:0000256" key="9">
    <source>
        <dbReference type="SAM" id="Phobius"/>
    </source>
</evidence>
<dbReference type="PANTHER" id="PTHR45665:SF54">
    <property type="entry name" value="AQUAPORIN TIP1-1"/>
    <property type="match status" value="1"/>
</dbReference>
<dbReference type="AlphaFoldDB" id="A0A1S3VVZ2"/>
<evidence type="ECO:0000313" key="12">
    <source>
        <dbReference type="RefSeq" id="XP_014522485.2"/>
    </source>
</evidence>
<dbReference type="KEGG" id="vra:106778989"/>
<keyword evidence="2 8" id="KW-0813">Transport</keyword>
<dbReference type="InterPro" id="IPR034294">
    <property type="entry name" value="Aquaporin_transptr"/>
</dbReference>
<protein>
    <submittedName>
        <fullName evidence="12">Aquaporin TIP1-1</fullName>
    </submittedName>
</protein>
<dbReference type="InterPro" id="IPR022357">
    <property type="entry name" value="MIP_CS"/>
</dbReference>
<sequence>MALPTNTQDHIWRAALSEFFSTLIFVFAASGSAIVVKNLSVDEPTATLAVVIANAFALSAAVSFGTKISSGHVNPAVTFAGFVGGELTWLRCIIFWLAQLLGSVIACLLLKFISGGQRIPDFERSSGIEVGNAVMLDIGRTFAFVSGVHRIYSSSSRNISKTMAFLIGLVVGANYLWVRLFFDGVCMNPAALFGPSLVGWSWENHRVYWDLAFDLSLSTLLGDNVYNFGELLAHPIVSNYIKIFGAPIF</sequence>
<evidence type="ECO:0000256" key="6">
    <source>
        <dbReference type="ARBA" id="ARBA00023136"/>
    </source>
</evidence>
<gene>
    <name evidence="12" type="primary">LOC106778989</name>
</gene>
<evidence type="ECO:0000256" key="7">
    <source>
        <dbReference type="ARBA" id="ARBA00038477"/>
    </source>
</evidence>
<evidence type="ECO:0000256" key="3">
    <source>
        <dbReference type="ARBA" id="ARBA00022692"/>
    </source>
</evidence>
<feature type="transmembrane region" description="Helical" evidence="9">
    <location>
        <begin position="88"/>
        <end position="110"/>
    </location>
</feature>
<dbReference type="SUPFAM" id="SSF81338">
    <property type="entry name" value="Aquaporin-like"/>
    <property type="match status" value="1"/>
</dbReference>
<evidence type="ECO:0000256" key="2">
    <source>
        <dbReference type="ARBA" id="ARBA00022448"/>
    </source>
</evidence>
<keyword evidence="5 9" id="KW-1133">Transmembrane helix</keyword>
<dbReference type="OrthoDB" id="3222at2759"/>
<keyword evidence="4" id="KW-0677">Repeat</keyword>